<gene>
    <name evidence="2" type="ORF">CAEBREN_22058</name>
</gene>
<dbReference type="HOGENOM" id="CLU_596166_0_0_1"/>
<feature type="compositionally biased region" description="Acidic residues" evidence="1">
    <location>
        <begin position="444"/>
        <end position="459"/>
    </location>
</feature>
<keyword evidence="3" id="KW-1185">Reference proteome</keyword>
<sequence>MYAPPPYGFPPPPGIVQYLAPQVQPPPPTQQFVITICFDTRENLIGVRRPNGIYYMYSYDCVENKMVRHACHCQPAVREQDLTPLYADWNDTKQILFCFNKLSSRVETYVYDFESDTFEQLEDPVVVYNPTLVKPPYSTIAVLRGAADQQIRISKDPNGFMTKEMLGARHTYPLRPSEVRTSVGRAAANYRRERVLPNHPIDVDSDADFLTYMNSIAPFIVRHCSQTRQDTITAFNYHTECYVRFYFDAQAGEFCFSHCDCCSNQTRERDLIPKYTELSPDRTKTVLHVQNTFTGTMEKYCFNYLVYGFEQVKYPELVYDGSRTTQVTTLMVVPESRITITRNQIDGRLRVEVYCPIEQKYKIMSEVPVRTFLVQRKEEERRLRGVEERAGGEDDQEEDQEQEDEQLSDESMDSESDEEEDAAQDEAAPPEIFPVARERLFDSDGSDSEASESTEQEVD</sequence>
<evidence type="ECO:0000313" key="3">
    <source>
        <dbReference type="Proteomes" id="UP000008068"/>
    </source>
</evidence>
<dbReference type="InParanoid" id="G0NDI9"/>
<accession>G0NDI9</accession>
<evidence type="ECO:0000313" key="2">
    <source>
        <dbReference type="EMBL" id="EGT58390.1"/>
    </source>
</evidence>
<dbReference type="eggNOG" id="ENOG502RT8B">
    <property type="taxonomic scope" value="Eukaryota"/>
</dbReference>
<dbReference type="EMBL" id="GL379868">
    <property type="protein sequence ID" value="EGT58390.1"/>
    <property type="molecule type" value="Genomic_DNA"/>
</dbReference>
<name>G0NDI9_CAEBE</name>
<evidence type="ECO:0000256" key="1">
    <source>
        <dbReference type="SAM" id="MobiDB-lite"/>
    </source>
</evidence>
<dbReference type="OrthoDB" id="5877238at2759"/>
<feature type="region of interest" description="Disordered" evidence="1">
    <location>
        <begin position="381"/>
        <end position="459"/>
    </location>
</feature>
<dbReference type="InterPro" id="IPR039908">
    <property type="entry name" value="Sepa-1"/>
</dbReference>
<dbReference type="FunCoup" id="G0NDI9">
    <property type="interactions" value="1235"/>
</dbReference>
<reference evidence="3" key="1">
    <citation type="submission" date="2011-07" db="EMBL/GenBank/DDBJ databases">
        <authorList>
            <consortium name="Caenorhabditis brenneri Sequencing and Analysis Consortium"/>
            <person name="Wilson R.K."/>
        </authorList>
    </citation>
    <scope>NUCLEOTIDE SEQUENCE [LARGE SCALE GENOMIC DNA]</scope>
    <source>
        <strain evidence="3">PB2801</strain>
    </source>
</reference>
<dbReference type="OMA" id="CKELAYD"/>
<feature type="compositionally biased region" description="Basic and acidic residues" evidence="1">
    <location>
        <begin position="381"/>
        <end position="392"/>
    </location>
</feature>
<dbReference type="PANTHER" id="PTHR21504">
    <property type="entry name" value="IG-LIKE DOMAIN-CONTAINING PROTEIN-RELATED-RELATED"/>
    <property type="match status" value="1"/>
</dbReference>
<protein>
    <submittedName>
        <fullName evidence="2">Uncharacterized protein</fullName>
    </submittedName>
</protein>
<feature type="compositionally biased region" description="Acidic residues" evidence="1">
    <location>
        <begin position="393"/>
        <end position="424"/>
    </location>
</feature>
<dbReference type="Proteomes" id="UP000008068">
    <property type="component" value="Unassembled WGS sequence"/>
</dbReference>
<proteinExistence type="predicted"/>
<dbReference type="PANTHER" id="PTHR21504:SF1">
    <property type="entry name" value="IG-LIKE DOMAIN-CONTAINING PROTEIN-RELATED"/>
    <property type="match status" value="1"/>
</dbReference>
<organism evidence="3">
    <name type="scientific">Caenorhabditis brenneri</name>
    <name type="common">Nematode worm</name>
    <dbReference type="NCBI Taxonomy" id="135651"/>
    <lineage>
        <taxon>Eukaryota</taxon>
        <taxon>Metazoa</taxon>
        <taxon>Ecdysozoa</taxon>
        <taxon>Nematoda</taxon>
        <taxon>Chromadorea</taxon>
        <taxon>Rhabditida</taxon>
        <taxon>Rhabditina</taxon>
        <taxon>Rhabditomorpha</taxon>
        <taxon>Rhabditoidea</taxon>
        <taxon>Rhabditidae</taxon>
        <taxon>Peloderinae</taxon>
        <taxon>Caenorhabditis</taxon>
    </lineage>
</organism>
<dbReference type="GO" id="GO:0006914">
    <property type="term" value="P:autophagy"/>
    <property type="evidence" value="ECO:0007669"/>
    <property type="project" value="InterPro"/>
</dbReference>
<dbReference type="AlphaFoldDB" id="G0NDI9"/>
<dbReference type="STRING" id="135651.G0NDI9"/>